<evidence type="ECO:0000313" key="3">
    <source>
        <dbReference type="EMBL" id="CEM05510.1"/>
    </source>
</evidence>
<feature type="region of interest" description="Disordered" evidence="1">
    <location>
        <begin position="81"/>
        <end position="100"/>
    </location>
</feature>
<gene>
    <name evidence="3" type="ORF">Cvel_14647</name>
</gene>
<keyword evidence="2" id="KW-0732">Signal</keyword>
<evidence type="ECO:0000256" key="2">
    <source>
        <dbReference type="SAM" id="SignalP"/>
    </source>
</evidence>
<accession>A0A0G4F1P1</accession>
<dbReference type="PhylomeDB" id="A0A0G4F1P1"/>
<name>A0A0G4F1P1_9ALVE</name>
<protein>
    <recommendedName>
        <fullName evidence="4">Receptor L-domain domain-containing protein</fullName>
    </recommendedName>
</protein>
<sequence length="367" mass="39701">MFFLHIRVSVFLLSLLFPALANAFNLSSLFSDDFGSKLMKGEGSFGFGDFKFDSLVPNFGETFKMEGLNLHKLNLFQTKKEDSKGKDKKKKEAKPPVSDCPEDIDIESLPLFRVQFSRIDCDSNGADVVQTLADYRAFKANLTGSPLHRTFFGGGLFAVGTPGNLCEADEFSNIVETNGGSILQINNPGYSFDNLQQSIDNVGLGGPSFTGAVDLNDVVPCLRVVDSFIDDVFELRRFSVFGTSATNLTGPNRLVSVGAIQIQNNNNLQGVDGFEAVTFETVAPPRRAVVFEGNSVLTTISGFSSVPDDLFIEDDEKVSVCNNAATLEVVGSDNFKTFLEINSVNDCDDQQACFNPDGNCACGGACP</sequence>
<proteinExistence type="predicted"/>
<dbReference type="AlphaFoldDB" id="A0A0G4F1P1"/>
<feature type="signal peptide" evidence="2">
    <location>
        <begin position="1"/>
        <end position="23"/>
    </location>
</feature>
<evidence type="ECO:0000256" key="1">
    <source>
        <dbReference type="SAM" id="MobiDB-lite"/>
    </source>
</evidence>
<dbReference type="VEuPathDB" id="CryptoDB:Cvel_14647"/>
<evidence type="ECO:0008006" key="4">
    <source>
        <dbReference type="Google" id="ProtNLM"/>
    </source>
</evidence>
<feature type="chain" id="PRO_5005188157" description="Receptor L-domain domain-containing protein" evidence="2">
    <location>
        <begin position="24"/>
        <end position="367"/>
    </location>
</feature>
<dbReference type="EMBL" id="CDMZ01000054">
    <property type="protein sequence ID" value="CEM05510.1"/>
    <property type="molecule type" value="Genomic_DNA"/>
</dbReference>
<reference evidence="3" key="1">
    <citation type="submission" date="2014-11" db="EMBL/GenBank/DDBJ databases">
        <authorList>
            <person name="Otto D Thomas"/>
            <person name="Naeem Raeece"/>
        </authorList>
    </citation>
    <scope>NUCLEOTIDE SEQUENCE</scope>
</reference>
<organism evidence="3">
    <name type="scientific">Chromera velia CCMP2878</name>
    <dbReference type="NCBI Taxonomy" id="1169474"/>
    <lineage>
        <taxon>Eukaryota</taxon>
        <taxon>Sar</taxon>
        <taxon>Alveolata</taxon>
        <taxon>Colpodellida</taxon>
        <taxon>Chromeraceae</taxon>
        <taxon>Chromera</taxon>
    </lineage>
</organism>